<dbReference type="EMBL" id="VPFL01000012">
    <property type="protein sequence ID" value="TXF11628.1"/>
    <property type="molecule type" value="Genomic_DNA"/>
</dbReference>
<proteinExistence type="predicted"/>
<evidence type="ECO:0000313" key="1">
    <source>
        <dbReference type="EMBL" id="TXF11628.1"/>
    </source>
</evidence>
<protein>
    <submittedName>
        <fullName evidence="1">Uncharacterized protein</fullName>
    </submittedName>
</protein>
<reference evidence="1 2" key="1">
    <citation type="submission" date="2019-08" db="EMBL/GenBank/DDBJ databases">
        <title>Pelomicrobium methylotrophicum gen. nov., sp. nov. a moderately thermophilic, facultatively anaerobic, lithoautotrophic and methylotrophic bacterium isolated from a terrestrial mud volcano.</title>
        <authorList>
            <person name="Slobodkina G.B."/>
            <person name="Merkel A.Y."/>
            <person name="Slobodkin A.I."/>
        </authorList>
    </citation>
    <scope>NUCLEOTIDE SEQUENCE [LARGE SCALE GENOMIC DNA]</scope>
    <source>
        <strain evidence="1 2">SM250</strain>
    </source>
</reference>
<dbReference type="RefSeq" id="WP_147800027.1">
    <property type="nucleotide sequence ID" value="NZ_VPFL01000012.1"/>
</dbReference>
<keyword evidence="2" id="KW-1185">Reference proteome</keyword>
<name>A0A5C7EKQ6_9PROT</name>
<accession>A0A5C7EKQ6</accession>
<gene>
    <name evidence="1" type="ORF">FR698_09830</name>
</gene>
<dbReference type="Proteomes" id="UP000321201">
    <property type="component" value="Unassembled WGS sequence"/>
</dbReference>
<organism evidence="1 2">
    <name type="scientific">Pelomicrobium methylotrophicum</name>
    <dbReference type="NCBI Taxonomy" id="2602750"/>
    <lineage>
        <taxon>Bacteria</taxon>
        <taxon>Pseudomonadati</taxon>
        <taxon>Pseudomonadota</taxon>
        <taxon>Hydrogenophilia</taxon>
        <taxon>Hydrogenophilia incertae sedis</taxon>
        <taxon>Pelomicrobium</taxon>
    </lineage>
</organism>
<sequence>MKEYEIFYRRSGIKSRAFGWSARDAIVRDHEEAGDECPPLVAALPSEPWHVKAVHDGDCYFFKIGE</sequence>
<dbReference type="InParanoid" id="A0A5C7EKQ6"/>
<dbReference type="AlphaFoldDB" id="A0A5C7EKQ6"/>
<evidence type="ECO:0000313" key="2">
    <source>
        <dbReference type="Proteomes" id="UP000321201"/>
    </source>
</evidence>
<comment type="caution">
    <text evidence="1">The sequence shown here is derived from an EMBL/GenBank/DDBJ whole genome shotgun (WGS) entry which is preliminary data.</text>
</comment>